<evidence type="ECO:0000259" key="4">
    <source>
        <dbReference type="Pfam" id="PF23609"/>
    </source>
</evidence>
<dbReference type="InterPro" id="IPR001680">
    <property type="entry name" value="WD40_rpt"/>
</dbReference>
<evidence type="ECO:0000313" key="7">
    <source>
        <dbReference type="Proteomes" id="UP000274756"/>
    </source>
</evidence>
<sequence length="298" mass="33921">MSEPLSLMYGIDQQTRCIVGVHAEQERTLFLAGTLSIKQDNQLCVLEVDDDWLQISKRSFAHPFEFHPDGQKAAVVFDKTLNFMDINDSLETVHSMQIACKGSINAISWNPHSNGSLISVAYDDFIKGIDYRSLDSAFIIESVNTPNVRNLDYNPNVQYILATCGDDCKVSIWDTRKVMEPLKSLHDHSHWVWSVRFNPIHDQLLLSVGSDARIFLNNLESLSSESMHALDFVNDDAENTRVPKLEDGRLEKLEEHEESVYSCAWATNDPWVFATLSLDGRVVISRVKRHHKYAILQL</sequence>
<evidence type="ECO:0000256" key="1">
    <source>
        <dbReference type="ARBA" id="ARBA00005672"/>
    </source>
</evidence>
<dbReference type="Pfam" id="PF00400">
    <property type="entry name" value="WD40"/>
    <property type="match status" value="1"/>
</dbReference>
<dbReference type="GO" id="GO:0016567">
    <property type="term" value="P:protein ubiquitination"/>
    <property type="evidence" value="ECO:0007669"/>
    <property type="project" value="TreeGrafter"/>
</dbReference>
<keyword evidence="3" id="KW-0677">Repeat</keyword>
<evidence type="ECO:0000313" key="5">
    <source>
        <dbReference type="EMBL" id="VDN58119.1"/>
    </source>
</evidence>
<keyword evidence="2" id="KW-0853">WD repeat</keyword>
<dbReference type="Proteomes" id="UP000038040">
    <property type="component" value="Unplaced"/>
</dbReference>
<dbReference type="Proteomes" id="UP000274756">
    <property type="component" value="Unassembled WGS sequence"/>
</dbReference>
<evidence type="ECO:0000256" key="3">
    <source>
        <dbReference type="ARBA" id="ARBA00022737"/>
    </source>
</evidence>
<dbReference type="InterPro" id="IPR040323">
    <property type="entry name" value="EIPR1"/>
</dbReference>
<dbReference type="InterPro" id="IPR059104">
    <property type="entry name" value="Beta-prop_EIPR1-like"/>
</dbReference>
<dbReference type="SMART" id="SM00320">
    <property type="entry name" value="WD40"/>
    <property type="match status" value="4"/>
</dbReference>
<dbReference type="InterPro" id="IPR015943">
    <property type="entry name" value="WD40/YVTN_repeat-like_dom_sf"/>
</dbReference>
<dbReference type="PROSITE" id="PS00678">
    <property type="entry name" value="WD_REPEATS_1"/>
    <property type="match status" value="1"/>
</dbReference>
<dbReference type="Pfam" id="PF23609">
    <property type="entry name" value="Beta-prop_EIPR1"/>
    <property type="match status" value="1"/>
</dbReference>
<reference evidence="5 7" key="2">
    <citation type="submission" date="2018-11" db="EMBL/GenBank/DDBJ databases">
        <authorList>
            <consortium name="Pathogen Informatics"/>
        </authorList>
    </citation>
    <scope>NUCLEOTIDE SEQUENCE [LARGE SCALE GENOMIC DNA]</scope>
</reference>
<protein>
    <submittedName>
        <fullName evidence="8">WD_REPEATS_REGION domain-containing protein</fullName>
    </submittedName>
</protein>
<dbReference type="InterPro" id="IPR036322">
    <property type="entry name" value="WD40_repeat_dom_sf"/>
</dbReference>
<dbReference type="PANTHER" id="PTHR14205:SF15">
    <property type="entry name" value="EARP AND GARP COMPLEX-INTERACTING PROTEIN 1"/>
    <property type="match status" value="1"/>
</dbReference>
<dbReference type="InterPro" id="IPR019775">
    <property type="entry name" value="WD40_repeat_CS"/>
</dbReference>
<dbReference type="AlphaFoldDB" id="A0A0N4UAM2"/>
<evidence type="ECO:0000313" key="6">
    <source>
        <dbReference type="Proteomes" id="UP000038040"/>
    </source>
</evidence>
<comment type="similarity">
    <text evidence="1">Belongs to the WD repeat EIPR1 family.</text>
</comment>
<dbReference type="SUPFAM" id="SSF50978">
    <property type="entry name" value="WD40 repeat-like"/>
    <property type="match status" value="1"/>
</dbReference>
<dbReference type="STRING" id="318479.A0A0N4UAM2"/>
<dbReference type="EMBL" id="UYYG01001165">
    <property type="protein sequence ID" value="VDN58119.1"/>
    <property type="molecule type" value="Genomic_DNA"/>
</dbReference>
<dbReference type="Gene3D" id="2.130.10.10">
    <property type="entry name" value="YVTN repeat-like/Quinoprotein amine dehydrogenase"/>
    <property type="match status" value="1"/>
</dbReference>
<evidence type="ECO:0000256" key="2">
    <source>
        <dbReference type="ARBA" id="ARBA00022574"/>
    </source>
</evidence>
<dbReference type="PANTHER" id="PTHR14205">
    <property type="entry name" value="WD-REPEAT PROTEIN"/>
    <property type="match status" value="1"/>
</dbReference>
<dbReference type="WBParaSite" id="DME_0000420901-mRNA-1">
    <property type="protein sequence ID" value="DME_0000420901-mRNA-1"/>
    <property type="gene ID" value="DME_0000420901"/>
</dbReference>
<evidence type="ECO:0000313" key="8">
    <source>
        <dbReference type="WBParaSite" id="DME_0000420901-mRNA-1"/>
    </source>
</evidence>
<accession>A0A0N4UAM2</accession>
<organism evidence="6 8">
    <name type="scientific">Dracunculus medinensis</name>
    <name type="common">Guinea worm</name>
    <dbReference type="NCBI Taxonomy" id="318479"/>
    <lineage>
        <taxon>Eukaryota</taxon>
        <taxon>Metazoa</taxon>
        <taxon>Ecdysozoa</taxon>
        <taxon>Nematoda</taxon>
        <taxon>Chromadorea</taxon>
        <taxon>Rhabditida</taxon>
        <taxon>Spirurina</taxon>
        <taxon>Dracunculoidea</taxon>
        <taxon>Dracunculidae</taxon>
        <taxon>Dracunculus</taxon>
    </lineage>
</organism>
<reference evidence="8" key="1">
    <citation type="submission" date="2017-02" db="UniProtKB">
        <authorList>
            <consortium name="WormBaseParasite"/>
        </authorList>
    </citation>
    <scope>IDENTIFICATION</scope>
</reference>
<dbReference type="OrthoDB" id="196957at2759"/>
<feature type="domain" description="EIPR1-like beta-propeller" evidence="4">
    <location>
        <begin position="78"/>
        <end position="214"/>
    </location>
</feature>
<name>A0A0N4UAM2_DRAME</name>
<keyword evidence="7" id="KW-1185">Reference proteome</keyword>
<gene>
    <name evidence="5" type="ORF">DME_LOCUS8092</name>
</gene>
<proteinExistence type="inferred from homology"/>